<evidence type="ECO:0000313" key="2">
    <source>
        <dbReference type="EMBL" id="CAB4272133.1"/>
    </source>
</evidence>
<dbReference type="OrthoDB" id="564260at2759"/>
<accession>A0A6J5U7G0</accession>
<reference evidence="5" key="1">
    <citation type="journal article" date="2020" name="Genome Biol.">
        <title>Gamete binning: chromosome-level and haplotype-resolved genome assembly enabled by high-throughput single-cell sequencing of gamete genomes.</title>
        <authorList>
            <person name="Campoy J.A."/>
            <person name="Sun H."/>
            <person name="Goel M."/>
            <person name="Jiao W.-B."/>
            <person name="Folz-Donahue K."/>
            <person name="Wang N."/>
            <person name="Rubio M."/>
            <person name="Liu C."/>
            <person name="Kukat C."/>
            <person name="Ruiz D."/>
            <person name="Huettel B."/>
            <person name="Schneeberger K."/>
        </authorList>
    </citation>
    <scope>NUCLEOTIDE SEQUENCE [LARGE SCALE GENOMIC DNA]</scope>
    <source>
        <strain evidence="5">cv. Rojo Pasion</strain>
    </source>
</reference>
<evidence type="ECO:0000256" key="1">
    <source>
        <dbReference type="SAM" id="MobiDB-lite"/>
    </source>
</evidence>
<evidence type="ECO:0000313" key="5">
    <source>
        <dbReference type="Proteomes" id="UP000507245"/>
    </source>
</evidence>
<keyword evidence="5" id="KW-1185">Reference proteome</keyword>
<feature type="region of interest" description="Disordered" evidence="1">
    <location>
        <begin position="1"/>
        <end position="53"/>
    </location>
</feature>
<gene>
    <name evidence="2" type="ORF">CURHAP_LOCUS18682</name>
    <name evidence="3" type="ORF">ORAREDHAP_LOCUS18655</name>
</gene>
<organism evidence="2 4">
    <name type="scientific">Prunus armeniaca</name>
    <name type="common">Apricot</name>
    <name type="synonym">Armeniaca vulgaris</name>
    <dbReference type="NCBI Taxonomy" id="36596"/>
    <lineage>
        <taxon>Eukaryota</taxon>
        <taxon>Viridiplantae</taxon>
        <taxon>Streptophyta</taxon>
        <taxon>Embryophyta</taxon>
        <taxon>Tracheophyta</taxon>
        <taxon>Spermatophyta</taxon>
        <taxon>Magnoliopsida</taxon>
        <taxon>eudicotyledons</taxon>
        <taxon>Gunneridae</taxon>
        <taxon>Pentapetalae</taxon>
        <taxon>rosids</taxon>
        <taxon>fabids</taxon>
        <taxon>Rosales</taxon>
        <taxon>Rosaceae</taxon>
        <taxon>Amygdaloideae</taxon>
        <taxon>Amygdaleae</taxon>
        <taxon>Prunus</taxon>
    </lineage>
</organism>
<reference evidence="2 4" key="2">
    <citation type="submission" date="2020-05" db="EMBL/GenBank/DDBJ databases">
        <authorList>
            <person name="Campoy J."/>
            <person name="Schneeberger K."/>
            <person name="Spophaly S."/>
        </authorList>
    </citation>
    <scope>NUCLEOTIDE SEQUENCE [LARGE SCALE GENOMIC DNA]</scope>
    <source>
        <strain evidence="2">PruArmRojPasFocal</strain>
    </source>
</reference>
<dbReference type="AlphaFoldDB" id="A0A6J5U7G0"/>
<evidence type="ECO:0000313" key="4">
    <source>
        <dbReference type="Proteomes" id="UP000507222"/>
    </source>
</evidence>
<proteinExistence type="predicted"/>
<dbReference type="EMBL" id="CAEKKB010000003">
    <property type="protein sequence ID" value="CAB4302773.1"/>
    <property type="molecule type" value="Genomic_DNA"/>
</dbReference>
<dbReference type="Proteomes" id="UP000507245">
    <property type="component" value="Unassembled WGS sequence"/>
</dbReference>
<dbReference type="Proteomes" id="UP000507222">
    <property type="component" value="Unassembled WGS sequence"/>
</dbReference>
<feature type="compositionally biased region" description="Basic and acidic residues" evidence="1">
    <location>
        <begin position="24"/>
        <end position="38"/>
    </location>
</feature>
<protein>
    <submittedName>
        <fullName evidence="2">Uncharacterized protein</fullName>
    </submittedName>
</protein>
<name>A0A6J5U7G0_PRUAR</name>
<dbReference type="EMBL" id="CAEKDK010000003">
    <property type="protein sequence ID" value="CAB4272133.1"/>
    <property type="molecule type" value="Genomic_DNA"/>
</dbReference>
<sequence>MDSSSSQFGGCGHTCANSGNGYKGEIERKLYPTRDGRKLPPRHGRRVGSSVVAGELLVRRPKDKLLKQTGGEDRPVQYNSEERLLAAGVDIYFAPFKRKCGRG</sequence>
<evidence type="ECO:0000313" key="3">
    <source>
        <dbReference type="EMBL" id="CAB4302773.1"/>
    </source>
</evidence>